<keyword evidence="2" id="KW-1185">Reference proteome</keyword>
<evidence type="ECO:0000313" key="2">
    <source>
        <dbReference type="Proteomes" id="UP000027120"/>
    </source>
</evidence>
<dbReference type="Proteomes" id="UP000027120">
    <property type="component" value="Unassembled WGS sequence"/>
</dbReference>
<gene>
    <name evidence="1" type="ORF">CISIN_1g034667mg</name>
</gene>
<proteinExistence type="predicted"/>
<dbReference type="AlphaFoldDB" id="A0A067G3Q8"/>
<protein>
    <submittedName>
        <fullName evidence="1">Uncharacterized protein</fullName>
    </submittedName>
</protein>
<evidence type="ECO:0000313" key="1">
    <source>
        <dbReference type="EMBL" id="KDO74254.1"/>
    </source>
</evidence>
<dbReference type="EMBL" id="KK784884">
    <property type="protein sequence ID" value="KDO74254.1"/>
    <property type="molecule type" value="Genomic_DNA"/>
</dbReference>
<organism evidence="1 2">
    <name type="scientific">Citrus sinensis</name>
    <name type="common">Sweet orange</name>
    <name type="synonym">Citrus aurantium var. sinensis</name>
    <dbReference type="NCBI Taxonomy" id="2711"/>
    <lineage>
        <taxon>Eukaryota</taxon>
        <taxon>Viridiplantae</taxon>
        <taxon>Streptophyta</taxon>
        <taxon>Embryophyta</taxon>
        <taxon>Tracheophyta</taxon>
        <taxon>Spermatophyta</taxon>
        <taxon>Magnoliopsida</taxon>
        <taxon>eudicotyledons</taxon>
        <taxon>Gunneridae</taxon>
        <taxon>Pentapetalae</taxon>
        <taxon>rosids</taxon>
        <taxon>malvids</taxon>
        <taxon>Sapindales</taxon>
        <taxon>Rutaceae</taxon>
        <taxon>Aurantioideae</taxon>
        <taxon>Citrus</taxon>
    </lineage>
</organism>
<accession>A0A067G3Q8</accession>
<name>A0A067G3Q8_CITSI</name>
<sequence>MAKSGSGSGFSLSGSGPGCHFLSPGPGLKPGFSSPGFGALLQLKKGQPMMNRGAASLRGYDGGERFTVNPRVRVVTCEAATVVNDSP</sequence>
<reference evidence="1 2" key="1">
    <citation type="submission" date="2014-04" db="EMBL/GenBank/DDBJ databases">
        <authorList>
            <consortium name="International Citrus Genome Consortium"/>
            <person name="Gmitter F."/>
            <person name="Chen C."/>
            <person name="Farmerie W."/>
            <person name="Harkins T."/>
            <person name="Desany B."/>
            <person name="Mohiuddin M."/>
            <person name="Kodira C."/>
            <person name="Borodovsky M."/>
            <person name="Lomsadze A."/>
            <person name="Burns P."/>
            <person name="Jenkins J."/>
            <person name="Prochnik S."/>
            <person name="Shu S."/>
            <person name="Chapman J."/>
            <person name="Pitluck S."/>
            <person name="Schmutz J."/>
            <person name="Rokhsar D."/>
        </authorList>
    </citation>
    <scope>NUCLEOTIDE SEQUENCE</scope>
</reference>